<dbReference type="GO" id="GO:0007064">
    <property type="term" value="P:mitotic sister chromatid cohesion"/>
    <property type="evidence" value="ECO:0007669"/>
    <property type="project" value="TreeGrafter"/>
</dbReference>
<accession>A0A0C3PN36</accession>
<evidence type="ECO:0000259" key="12">
    <source>
        <dbReference type="Pfam" id="PF13880"/>
    </source>
</evidence>
<organism evidence="13 14">
    <name type="scientific">Phlebiopsis gigantea (strain 11061_1 CR5-6)</name>
    <name type="common">White-rot fungus</name>
    <name type="synonym">Peniophora gigantea</name>
    <dbReference type="NCBI Taxonomy" id="745531"/>
    <lineage>
        <taxon>Eukaryota</taxon>
        <taxon>Fungi</taxon>
        <taxon>Dikarya</taxon>
        <taxon>Basidiomycota</taxon>
        <taxon>Agaricomycotina</taxon>
        <taxon>Agaricomycetes</taxon>
        <taxon>Polyporales</taxon>
        <taxon>Phanerochaetaceae</taxon>
        <taxon>Phlebiopsis</taxon>
    </lineage>
</organism>
<keyword evidence="9" id="KW-0012">Acyltransferase</keyword>
<gene>
    <name evidence="13" type="ORF">PHLGIDRAFT_104748</name>
</gene>
<dbReference type="PANTHER" id="PTHR45884">
    <property type="entry name" value="N-ACETYLTRANSFERASE ECO"/>
    <property type="match status" value="1"/>
</dbReference>
<protein>
    <recommendedName>
        <fullName evidence="15">N-acetyltransferase ECO1</fullName>
    </recommendedName>
</protein>
<evidence type="ECO:0000313" key="13">
    <source>
        <dbReference type="EMBL" id="KIP08168.1"/>
    </source>
</evidence>
<reference evidence="13 14" key="1">
    <citation type="journal article" date="2014" name="PLoS Genet.">
        <title>Analysis of the Phlebiopsis gigantea genome, transcriptome and secretome provides insight into its pioneer colonization strategies of wood.</title>
        <authorList>
            <person name="Hori C."/>
            <person name="Ishida T."/>
            <person name="Igarashi K."/>
            <person name="Samejima M."/>
            <person name="Suzuki H."/>
            <person name="Master E."/>
            <person name="Ferreira P."/>
            <person name="Ruiz-Duenas F.J."/>
            <person name="Held B."/>
            <person name="Canessa P."/>
            <person name="Larrondo L.F."/>
            <person name="Schmoll M."/>
            <person name="Druzhinina I.S."/>
            <person name="Kubicek C.P."/>
            <person name="Gaskell J.A."/>
            <person name="Kersten P."/>
            <person name="St John F."/>
            <person name="Glasner J."/>
            <person name="Sabat G."/>
            <person name="Splinter BonDurant S."/>
            <person name="Syed K."/>
            <person name="Yadav J."/>
            <person name="Mgbeahuruike A.C."/>
            <person name="Kovalchuk A."/>
            <person name="Asiegbu F.O."/>
            <person name="Lackner G."/>
            <person name="Hoffmeister D."/>
            <person name="Rencoret J."/>
            <person name="Gutierrez A."/>
            <person name="Sun H."/>
            <person name="Lindquist E."/>
            <person name="Barry K."/>
            <person name="Riley R."/>
            <person name="Grigoriev I.V."/>
            <person name="Henrissat B."/>
            <person name="Kues U."/>
            <person name="Berka R.M."/>
            <person name="Martinez A.T."/>
            <person name="Covert S.F."/>
            <person name="Blanchette R.A."/>
            <person name="Cullen D."/>
        </authorList>
    </citation>
    <scope>NUCLEOTIDE SEQUENCE [LARGE SCALE GENOMIC DNA]</scope>
    <source>
        <strain evidence="13 14">11061_1 CR5-6</strain>
    </source>
</reference>
<sequence>MSSRVKRTYGSRPTRTAPLLPPSSPPSALSSSPHRGGDDEHDDDGENGRGSLSELKRKRPHLDDWPVNAPPAKRPLSLRAASGKAAPTAPFPSSRDSKARGNPKPKKGAKEPENLKQKQLTQLHFALDTTVLRTCAVCSLTYTRAAPDDESLHRAHCARVQRGMEWGKEEEREAKNGKVRIEEVRTDVKLPNGAKGRVVCFRADVGGKIGSKLTTLLETINITLSAPALTPQCLQSSKAYLFLLSSPSPSGSSYREKVIGCVIAQRISTAMAIAPREGSESTPSSKDSSAIRLIPTPLPTPLGIPRLFVSSAHRRLGVASTLLTAAAETFILGCPLDPKKGEVAFTQPTGLGGMVLENWAGGRGRVYEE</sequence>
<evidence type="ECO:0000313" key="14">
    <source>
        <dbReference type="Proteomes" id="UP000053257"/>
    </source>
</evidence>
<keyword evidence="14" id="KW-1185">Reference proteome</keyword>
<name>A0A0C3PN36_PHLG1</name>
<dbReference type="OrthoDB" id="428854at2759"/>
<dbReference type="PANTHER" id="PTHR45884:SF2">
    <property type="entry name" value="N-ACETYLTRANSFERASE ECO"/>
    <property type="match status" value="1"/>
</dbReference>
<keyword evidence="4" id="KW-0479">Metal-binding</keyword>
<evidence type="ECO:0000259" key="11">
    <source>
        <dbReference type="Pfam" id="PF13878"/>
    </source>
</evidence>
<keyword evidence="5" id="KW-0863">Zinc-finger</keyword>
<dbReference type="GO" id="GO:0061733">
    <property type="term" value="F:protein-lysine-acetyltransferase activity"/>
    <property type="evidence" value="ECO:0007669"/>
    <property type="project" value="TreeGrafter"/>
</dbReference>
<evidence type="ECO:0000256" key="9">
    <source>
        <dbReference type="ARBA" id="ARBA00023315"/>
    </source>
</evidence>
<dbReference type="Proteomes" id="UP000053257">
    <property type="component" value="Unassembled WGS sequence"/>
</dbReference>
<evidence type="ECO:0000256" key="8">
    <source>
        <dbReference type="ARBA" id="ARBA00023306"/>
    </source>
</evidence>
<feature type="domain" description="N-acetyltransferase ESCO acetyl-transferase" evidence="12">
    <location>
        <begin position="302"/>
        <end position="363"/>
    </location>
</feature>
<evidence type="ECO:0008006" key="15">
    <source>
        <dbReference type="Google" id="ProtNLM"/>
    </source>
</evidence>
<feature type="region of interest" description="Disordered" evidence="10">
    <location>
        <begin position="1"/>
        <end position="117"/>
    </location>
</feature>
<evidence type="ECO:0000256" key="6">
    <source>
        <dbReference type="ARBA" id="ARBA00022833"/>
    </source>
</evidence>
<evidence type="ECO:0000256" key="2">
    <source>
        <dbReference type="ARBA" id="ARBA00005816"/>
    </source>
</evidence>
<dbReference type="GO" id="GO:0000785">
    <property type="term" value="C:chromatin"/>
    <property type="evidence" value="ECO:0007669"/>
    <property type="project" value="TreeGrafter"/>
</dbReference>
<evidence type="ECO:0000256" key="10">
    <source>
        <dbReference type="SAM" id="MobiDB-lite"/>
    </source>
</evidence>
<dbReference type="AlphaFoldDB" id="A0A0C3PN36"/>
<keyword evidence="3" id="KW-0808">Transferase</keyword>
<feature type="domain" description="N-acetyltransferase ESCO zinc-finger" evidence="11">
    <location>
        <begin position="122"/>
        <end position="159"/>
    </location>
</feature>
<dbReference type="Pfam" id="PF13880">
    <property type="entry name" value="Acetyltransf_13"/>
    <property type="match status" value="1"/>
</dbReference>
<comment type="similarity">
    <text evidence="2">Belongs to the acetyltransferase family. ECO subfamily.</text>
</comment>
<evidence type="ECO:0000256" key="1">
    <source>
        <dbReference type="ARBA" id="ARBA00004123"/>
    </source>
</evidence>
<dbReference type="EMBL" id="KN840484">
    <property type="protein sequence ID" value="KIP08168.1"/>
    <property type="molecule type" value="Genomic_DNA"/>
</dbReference>
<dbReference type="HOGENOM" id="CLU_073121_0_0_1"/>
<dbReference type="InterPro" id="IPR028009">
    <property type="entry name" value="ESCO_Acetyltransf_dom"/>
</dbReference>
<dbReference type="STRING" id="745531.A0A0C3PN36"/>
<comment type="subcellular location">
    <subcellularLocation>
        <location evidence="1">Nucleus</location>
    </subcellularLocation>
</comment>
<dbReference type="InterPro" id="IPR028005">
    <property type="entry name" value="AcTrfase_ESCO_Znf_dom"/>
</dbReference>
<proteinExistence type="inferred from homology"/>
<keyword evidence="8" id="KW-0131">Cell cycle</keyword>
<dbReference type="GO" id="GO:0008270">
    <property type="term" value="F:zinc ion binding"/>
    <property type="evidence" value="ECO:0007669"/>
    <property type="project" value="UniProtKB-KW"/>
</dbReference>
<evidence type="ECO:0000256" key="3">
    <source>
        <dbReference type="ARBA" id="ARBA00022679"/>
    </source>
</evidence>
<keyword evidence="7" id="KW-0539">Nucleus</keyword>
<evidence type="ECO:0000256" key="5">
    <source>
        <dbReference type="ARBA" id="ARBA00022771"/>
    </source>
</evidence>
<evidence type="ECO:0000256" key="7">
    <source>
        <dbReference type="ARBA" id="ARBA00023242"/>
    </source>
</evidence>
<keyword evidence="6" id="KW-0862">Zinc</keyword>
<dbReference type="GO" id="GO:0005634">
    <property type="term" value="C:nucleus"/>
    <property type="evidence" value="ECO:0007669"/>
    <property type="project" value="UniProtKB-SubCell"/>
</dbReference>
<dbReference type="Pfam" id="PF13878">
    <property type="entry name" value="zf-C2H2_3"/>
    <property type="match status" value="1"/>
</dbReference>
<evidence type="ECO:0000256" key="4">
    <source>
        <dbReference type="ARBA" id="ARBA00022723"/>
    </source>
</evidence>